<comment type="caution">
    <text evidence="2">The sequence shown here is derived from an EMBL/GenBank/DDBJ whole genome shotgun (WGS) entry which is preliminary data.</text>
</comment>
<gene>
    <name evidence="2" type="ORF">DFP94_103207</name>
</gene>
<evidence type="ECO:0000313" key="2">
    <source>
        <dbReference type="EMBL" id="RCX20476.1"/>
    </source>
</evidence>
<keyword evidence="1" id="KW-1133">Transmembrane helix</keyword>
<sequence length="188" mass="21067">MTNVAWMIVICEIAFWFVIIAGLTVRYFFKLPKLGLFLLALTPVIDLILLAMTGLDLYRGAEATTAHAIAAVYIGVSIAFGKSMVGWADERFRYYVAKQDAAKPVKRYGMDYAKHYLKGFFRHILSFLIGAGLLIGLIYWINDPARTEALSGVLKLWCLVLGIDLLITCSYFIWPRQAKSKNDTSSGL</sequence>
<feature type="transmembrane region" description="Helical" evidence="1">
    <location>
        <begin position="36"/>
        <end position="55"/>
    </location>
</feature>
<feature type="transmembrane region" description="Helical" evidence="1">
    <location>
        <begin position="6"/>
        <end position="29"/>
    </location>
</feature>
<evidence type="ECO:0000313" key="3">
    <source>
        <dbReference type="Proteomes" id="UP000253090"/>
    </source>
</evidence>
<reference evidence="2 3" key="1">
    <citation type="submission" date="2018-07" db="EMBL/GenBank/DDBJ databases">
        <title>Genomic Encyclopedia of Type Strains, Phase III (KMG-III): the genomes of soil and plant-associated and newly described type strains.</title>
        <authorList>
            <person name="Whitman W."/>
        </authorList>
    </citation>
    <scope>NUCLEOTIDE SEQUENCE [LARGE SCALE GENOMIC DNA]</scope>
    <source>
        <strain evidence="2 3">CECT 8333</strain>
    </source>
</reference>
<feature type="transmembrane region" description="Helical" evidence="1">
    <location>
        <begin position="67"/>
        <end position="88"/>
    </location>
</feature>
<dbReference type="AlphaFoldDB" id="A0A369BIS5"/>
<evidence type="ECO:0008006" key="4">
    <source>
        <dbReference type="Google" id="ProtNLM"/>
    </source>
</evidence>
<proteinExistence type="predicted"/>
<dbReference type="RefSeq" id="WP_114496551.1">
    <property type="nucleotide sequence ID" value="NZ_QPJW01000003.1"/>
</dbReference>
<protein>
    <recommendedName>
        <fullName evidence="4">Membrane protein YmcC</fullName>
    </recommendedName>
</protein>
<dbReference type="EMBL" id="QPJW01000003">
    <property type="protein sequence ID" value="RCX20476.1"/>
    <property type="molecule type" value="Genomic_DNA"/>
</dbReference>
<dbReference type="OrthoDB" id="2082317at2"/>
<keyword evidence="3" id="KW-1185">Reference proteome</keyword>
<keyword evidence="1" id="KW-0472">Membrane</keyword>
<accession>A0A369BIS5</accession>
<dbReference type="Proteomes" id="UP000253090">
    <property type="component" value="Unassembled WGS sequence"/>
</dbReference>
<keyword evidence="1" id="KW-0812">Transmembrane</keyword>
<feature type="transmembrane region" description="Helical" evidence="1">
    <location>
        <begin position="153"/>
        <end position="174"/>
    </location>
</feature>
<organism evidence="2 3">
    <name type="scientific">Fontibacillus phaseoli</name>
    <dbReference type="NCBI Taxonomy" id="1416533"/>
    <lineage>
        <taxon>Bacteria</taxon>
        <taxon>Bacillati</taxon>
        <taxon>Bacillota</taxon>
        <taxon>Bacilli</taxon>
        <taxon>Bacillales</taxon>
        <taxon>Paenibacillaceae</taxon>
        <taxon>Fontibacillus</taxon>
    </lineage>
</organism>
<evidence type="ECO:0000256" key="1">
    <source>
        <dbReference type="SAM" id="Phobius"/>
    </source>
</evidence>
<feature type="transmembrane region" description="Helical" evidence="1">
    <location>
        <begin position="120"/>
        <end position="141"/>
    </location>
</feature>
<name>A0A369BIS5_9BACL</name>